<dbReference type="GO" id="GO:0005576">
    <property type="term" value="C:extracellular region"/>
    <property type="evidence" value="ECO:0007669"/>
    <property type="project" value="TreeGrafter"/>
</dbReference>
<keyword evidence="13" id="KW-1185">Reference proteome</keyword>
<comment type="similarity">
    <text evidence="2">Belongs to the YkuD family.</text>
</comment>
<feature type="active site" description="Nucleophile" evidence="9">
    <location>
        <position position="207"/>
    </location>
</feature>
<keyword evidence="5" id="KW-0378">Hydrolase</keyword>
<feature type="domain" description="L,D-TPase catalytic" evidence="11">
    <location>
        <begin position="107"/>
        <end position="231"/>
    </location>
</feature>
<dbReference type="GO" id="GO:0071555">
    <property type="term" value="P:cell wall organization"/>
    <property type="evidence" value="ECO:0007669"/>
    <property type="project" value="UniProtKB-UniRule"/>
</dbReference>
<evidence type="ECO:0000256" key="6">
    <source>
        <dbReference type="ARBA" id="ARBA00022960"/>
    </source>
</evidence>
<dbReference type="PANTHER" id="PTHR30582:SF24">
    <property type="entry name" value="L,D-TRANSPEPTIDASE ERFK_SRFK-RELATED"/>
    <property type="match status" value="1"/>
</dbReference>
<feature type="non-terminal residue" evidence="12">
    <location>
        <position position="1"/>
    </location>
</feature>
<dbReference type="Pfam" id="PF03734">
    <property type="entry name" value="YkuD"/>
    <property type="match status" value="1"/>
</dbReference>
<dbReference type="EMBL" id="JAPDOD010000025">
    <property type="protein sequence ID" value="MDA0163434.1"/>
    <property type="molecule type" value="Genomic_DNA"/>
</dbReference>
<dbReference type="GO" id="GO:0016757">
    <property type="term" value="F:glycosyltransferase activity"/>
    <property type="evidence" value="ECO:0007669"/>
    <property type="project" value="UniProtKB-KW"/>
</dbReference>
<dbReference type="InterPro" id="IPR005490">
    <property type="entry name" value="LD_TPept_cat_dom"/>
</dbReference>
<evidence type="ECO:0000313" key="13">
    <source>
        <dbReference type="Proteomes" id="UP001149140"/>
    </source>
</evidence>
<feature type="active site" description="Proton donor/acceptor" evidence="9">
    <location>
        <position position="188"/>
    </location>
</feature>
<evidence type="ECO:0000256" key="7">
    <source>
        <dbReference type="ARBA" id="ARBA00022984"/>
    </source>
</evidence>
<keyword evidence="3" id="KW-0328">Glycosyltransferase</keyword>
<dbReference type="Proteomes" id="UP001149140">
    <property type="component" value="Unassembled WGS sequence"/>
</dbReference>
<evidence type="ECO:0000256" key="10">
    <source>
        <dbReference type="SAM" id="MobiDB-lite"/>
    </source>
</evidence>
<evidence type="ECO:0000256" key="2">
    <source>
        <dbReference type="ARBA" id="ARBA00005992"/>
    </source>
</evidence>
<dbReference type="PROSITE" id="PS52029">
    <property type="entry name" value="LD_TPASE"/>
    <property type="match status" value="1"/>
</dbReference>
<evidence type="ECO:0000313" key="12">
    <source>
        <dbReference type="EMBL" id="MDA0163434.1"/>
    </source>
</evidence>
<comment type="pathway">
    <text evidence="1 9">Cell wall biogenesis; peptidoglycan biosynthesis.</text>
</comment>
<dbReference type="SUPFAM" id="SSF141523">
    <property type="entry name" value="L,D-transpeptidase catalytic domain-like"/>
    <property type="match status" value="1"/>
</dbReference>
<evidence type="ECO:0000256" key="1">
    <source>
        <dbReference type="ARBA" id="ARBA00004752"/>
    </source>
</evidence>
<dbReference type="AlphaFoldDB" id="A0A9X3MVI8"/>
<dbReference type="InterPro" id="IPR038063">
    <property type="entry name" value="Transpep_catalytic_dom"/>
</dbReference>
<dbReference type="CDD" id="cd16913">
    <property type="entry name" value="YkuD_like"/>
    <property type="match status" value="1"/>
</dbReference>
<dbReference type="RefSeq" id="WP_270042679.1">
    <property type="nucleotide sequence ID" value="NZ_JAPDOD010000025.1"/>
</dbReference>
<dbReference type="Gene3D" id="2.40.440.10">
    <property type="entry name" value="L,D-transpeptidase catalytic domain-like"/>
    <property type="match status" value="1"/>
</dbReference>
<evidence type="ECO:0000256" key="4">
    <source>
        <dbReference type="ARBA" id="ARBA00022679"/>
    </source>
</evidence>
<evidence type="ECO:0000256" key="9">
    <source>
        <dbReference type="PROSITE-ProRule" id="PRU01373"/>
    </source>
</evidence>
<dbReference type="GO" id="GO:0008360">
    <property type="term" value="P:regulation of cell shape"/>
    <property type="evidence" value="ECO:0007669"/>
    <property type="project" value="UniProtKB-UniRule"/>
</dbReference>
<feature type="region of interest" description="Disordered" evidence="10">
    <location>
        <begin position="8"/>
        <end position="28"/>
    </location>
</feature>
<keyword evidence="7 9" id="KW-0573">Peptidoglycan synthesis</keyword>
<keyword evidence="4" id="KW-0808">Transferase</keyword>
<name>A0A9X3MVI8_9ACTN</name>
<sequence>AASLVARAAGAASLPTRPPAPHARPSAPTRASAWIARLVARTPAWDQPAARGEPHMLGPVGRWTGGPVGLLVLQTRGAWLRVLLPDRPNGHDAWVKRARVRLVRTRWRVEIRLAARTLTLLRDGRPRRTFKAVVGAPGTPTPKGRFAIYETARQPDPHGFLGPFALHLTAHSDVLDDYGGGPGRVAIHGRSGSSLADPLGSARSHGCVRVDNVAVRILARTLTSGVPVSVSS</sequence>
<reference evidence="12" key="1">
    <citation type="submission" date="2022-10" db="EMBL/GenBank/DDBJ databases">
        <title>The WGS of Solirubrobacter ginsenosidimutans DSM 21036.</title>
        <authorList>
            <person name="Jiang Z."/>
        </authorList>
    </citation>
    <scope>NUCLEOTIDE SEQUENCE</scope>
    <source>
        <strain evidence="12">DSM 21036</strain>
    </source>
</reference>
<protein>
    <submittedName>
        <fullName evidence="12">L,D-transpeptidase</fullName>
    </submittedName>
</protein>
<dbReference type="PANTHER" id="PTHR30582">
    <property type="entry name" value="L,D-TRANSPEPTIDASE"/>
    <property type="match status" value="1"/>
</dbReference>
<dbReference type="GO" id="GO:0071972">
    <property type="term" value="F:peptidoglycan L,D-transpeptidase activity"/>
    <property type="evidence" value="ECO:0007669"/>
    <property type="project" value="TreeGrafter"/>
</dbReference>
<dbReference type="InterPro" id="IPR050979">
    <property type="entry name" value="LD-transpeptidase"/>
</dbReference>
<gene>
    <name evidence="12" type="ORF">OM076_24385</name>
</gene>
<evidence type="ECO:0000256" key="8">
    <source>
        <dbReference type="ARBA" id="ARBA00023316"/>
    </source>
</evidence>
<evidence type="ECO:0000259" key="11">
    <source>
        <dbReference type="PROSITE" id="PS52029"/>
    </source>
</evidence>
<accession>A0A9X3MVI8</accession>
<proteinExistence type="inferred from homology"/>
<organism evidence="12 13">
    <name type="scientific">Solirubrobacter ginsenosidimutans</name>
    <dbReference type="NCBI Taxonomy" id="490573"/>
    <lineage>
        <taxon>Bacteria</taxon>
        <taxon>Bacillati</taxon>
        <taxon>Actinomycetota</taxon>
        <taxon>Thermoleophilia</taxon>
        <taxon>Solirubrobacterales</taxon>
        <taxon>Solirubrobacteraceae</taxon>
        <taxon>Solirubrobacter</taxon>
    </lineage>
</organism>
<keyword evidence="8 9" id="KW-0961">Cell wall biogenesis/degradation</keyword>
<dbReference type="GO" id="GO:0018104">
    <property type="term" value="P:peptidoglycan-protein cross-linking"/>
    <property type="evidence" value="ECO:0007669"/>
    <property type="project" value="TreeGrafter"/>
</dbReference>
<keyword evidence="6 9" id="KW-0133">Cell shape</keyword>
<evidence type="ECO:0000256" key="3">
    <source>
        <dbReference type="ARBA" id="ARBA00022676"/>
    </source>
</evidence>
<comment type="caution">
    <text evidence="12">The sequence shown here is derived from an EMBL/GenBank/DDBJ whole genome shotgun (WGS) entry which is preliminary data.</text>
</comment>
<evidence type="ECO:0000256" key="5">
    <source>
        <dbReference type="ARBA" id="ARBA00022801"/>
    </source>
</evidence>